<dbReference type="Proteomes" id="UP000799437">
    <property type="component" value="Unassembled WGS sequence"/>
</dbReference>
<accession>A0A6A6W8Z8</accession>
<feature type="signal peptide" evidence="1">
    <location>
        <begin position="1"/>
        <end position="19"/>
    </location>
</feature>
<organism evidence="2 3">
    <name type="scientific">Pseudovirgaria hyperparasitica</name>
    <dbReference type="NCBI Taxonomy" id="470096"/>
    <lineage>
        <taxon>Eukaryota</taxon>
        <taxon>Fungi</taxon>
        <taxon>Dikarya</taxon>
        <taxon>Ascomycota</taxon>
        <taxon>Pezizomycotina</taxon>
        <taxon>Dothideomycetes</taxon>
        <taxon>Dothideomycetes incertae sedis</taxon>
        <taxon>Acrospermales</taxon>
        <taxon>Acrospermaceae</taxon>
        <taxon>Pseudovirgaria</taxon>
    </lineage>
</organism>
<dbReference type="EMBL" id="ML996570">
    <property type="protein sequence ID" value="KAF2759133.1"/>
    <property type="molecule type" value="Genomic_DNA"/>
</dbReference>
<evidence type="ECO:0000313" key="2">
    <source>
        <dbReference type="EMBL" id="KAF2759133.1"/>
    </source>
</evidence>
<dbReference type="GeneID" id="54487915"/>
<evidence type="ECO:0000256" key="1">
    <source>
        <dbReference type="SAM" id="SignalP"/>
    </source>
</evidence>
<protein>
    <recommendedName>
        <fullName evidence="4">Ecp2 effector protein domain-containing protein</fullName>
    </recommendedName>
</protein>
<reference evidence="2" key="1">
    <citation type="journal article" date="2020" name="Stud. Mycol.">
        <title>101 Dothideomycetes genomes: a test case for predicting lifestyles and emergence of pathogens.</title>
        <authorList>
            <person name="Haridas S."/>
            <person name="Albert R."/>
            <person name="Binder M."/>
            <person name="Bloem J."/>
            <person name="Labutti K."/>
            <person name="Salamov A."/>
            <person name="Andreopoulos B."/>
            <person name="Baker S."/>
            <person name="Barry K."/>
            <person name="Bills G."/>
            <person name="Bluhm B."/>
            <person name="Cannon C."/>
            <person name="Castanera R."/>
            <person name="Culley D."/>
            <person name="Daum C."/>
            <person name="Ezra D."/>
            <person name="Gonzalez J."/>
            <person name="Henrissat B."/>
            <person name="Kuo A."/>
            <person name="Liang C."/>
            <person name="Lipzen A."/>
            <person name="Lutzoni F."/>
            <person name="Magnuson J."/>
            <person name="Mondo S."/>
            <person name="Nolan M."/>
            <person name="Ohm R."/>
            <person name="Pangilinan J."/>
            <person name="Park H.-J."/>
            <person name="Ramirez L."/>
            <person name="Alfaro M."/>
            <person name="Sun H."/>
            <person name="Tritt A."/>
            <person name="Yoshinaga Y."/>
            <person name="Zwiers L.-H."/>
            <person name="Turgeon B."/>
            <person name="Goodwin S."/>
            <person name="Spatafora J."/>
            <person name="Crous P."/>
            <person name="Grigoriev I."/>
        </authorList>
    </citation>
    <scope>NUCLEOTIDE SEQUENCE</scope>
    <source>
        <strain evidence="2">CBS 121739</strain>
    </source>
</reference>
<dbReference type="OrthoDB" id="3793110at2759"/>
<proteinExistence type="predicted"/>
<gene>
    <name evidence="2" type="ORF">EJ05DRAFT_499561</name>
</gene>
<dbReference type="RefSeq" id="XP_033601584.1">
    <property type="nucleotide sequence ID" value="XM_033746861.1"/>
</dbReference>
<dbReference type="AlphaFoldDB" id="A0A6A6W8Z8"/>
<keyword evidence="1" id="KW-0732">Signal</keyword>
<sequence>MLFQHSLATLISLFALTSAIPLSEYKAQYTASEIEALQARQDQEYNFWRVDFYTSGCDDEPASGFSGMNDQIFECTGGAEGGFHNAKMTDMAKNGRKVVLYSDLACRNEIGQVLRDGTCVAAASDSVIEGYAIVPF</sequence>
<feature type="chain" id="PRO_5025643400" description="Ecp2 effector protein domain-containing protein" evidence="1">
    <location>
        <begin position="20"/>
        <end position="136"/>
    </location>
</feature>
<evidence type="ECO:0008006" key="4">
    <source>
        <dbReference type="Google" id="ProtNLM"/>
    </source>
</evidence>
<keyword evidence="3" id="KW-1185">Reference proteome</keyword>
<evidence type="ECO:0000313" key="3">
    <source>
        <dbReference type="Proteomes" id="UP000799437"/>
    </source>
</evidence>
<name>A0A6A6W8Z8_9PEZI</name>